<comment type="cofactor">
    <cofactor evidence="1 6">
        <name>Mg(2+)</name>
        <dbReference type="ChEBI" id="CHEBI:18420"/>
    </cofactor>
</comment>
<dbReference type="Gene3D" id="1.10.600.10">
    <property type="entry name" value="Farnesyl Diphosphate Synthase"/>
    <property type="match status" value="1"/>
</dbReference>
<evidence type="ECO:0000313" key="7">
    <source>
        <dbReference type="EMBL" id="KAJ3732708.1"/>
    </source>
</evidence>
<evidence type="ECO:0000256" key="4">
    <source>
        <dbReference type="ARBA" id="ARBA00022842"/>
    </source>
</evidence>
<dbReference type="Pfam" id="PF19086">
    <property type="entry name" value="Terpene_syn_C_2"/>
    <property type="match status" value="1"/>
</dbReference>
<keyword evidence="5 6" id="KW-0456">Lyase</keyword>
<dbReference type="GO" id="GO:0046872">
    <property type="term" value="F:metal ion binding"/>
    <property type="evidence" value="ECO:0007669"/>
    <property type="project" value="UniProtKB-KW"/>
</dbReference>
<keyword evidence="8" id="KW-1185">Reference proteome</keyword>
<reference evidence="7" key="1">
    <citation type="submission" date="2022-08" db="EMBL/GenBank/DDBJ databases">
        <authorList>
            <consortium name="DOE Joint Genome Institute"/>
            <person name="Min B."/>
            <person name="Sierra-Patev S."/>
            <person name="Naranjo-Ortiz M."/>
            <person name="Looney B."/>
            <person name="Konkel Z."/>
            <person name="Slot J.C."/>
            <person name="Sakamoto Y."/>
            <person name="Steenwyk J.L."/>
            <person name="Rokas A."/>
            <person name="Carro J."/>
            <person name="Camarero S."/>
            <person name="Ferreira P."/>
            <person name="Molpeceres G."/>
            <person name="Ruiz-duenas F.J."/>
            <person name="Serrano A."/>
            <person name="Henrissat B."/>
            <person name="Drula E."/>
            <person name="Hughes K.W."/>
            <person name="Mata J.L."/>
            <person name="Ishikawa N.K."/>
            <person name="Vargas-Isla R."/>
            <person name="Ushijima S."/>
            <person name="Smith C.A."/>
            <person name="Ahrendt S."/>
            <person name="Andreopoulos W."/>
            <person name="He G."/>
            <person name="LaButti K."/>
            <person name="Lipzen A."/>
            <person name="Ng V."/>
            <person name="Riley R."/>
            <person name="Sandor L."/>
            <person name="Barry K."/>
            <person name="Martinez A.T."/>
            <person name="Xiao Y."/>
            <person name="Gibbons J.G."/>
            <person name="Terashima K."/>
            <person name="Hibbett D.S."/>
            <person name="Grigoriev I.V."/>
        </authorList>
    </citation>
    <scope>NUCLEOTIDE SEQUENCE</scope>
    <source>
        <strain evidence="7">ET3784</strain>
    </source>
</reference>
<dbReference type="InterPro" id="IPR034686">
    <property type="entry name" value="Terpene_cyclase-like_2"/>
</dbReference>
<evidence type="ECO:0000313" key="8">
    <source>
        <dbReference type="Proteomes" id="UP001176059"/>
    </source>
</evidence>
<evidence type="ECO:0000256" key="1">
    <source>
        <dbReference type="ARBA" id="ARBA00001946"/>
    </source>
</evidence>
<dbReference type="EMBL" id="JANVFO010000022">
    <property type="protein sequence ID" value="KAJ3732708.1"/>
    <property type="molecule type" value="Genomic_DNA"/>
</dbReference>
<dbReference type="AlphaFoldDB" id="A0AA38N1P1"/>
<proteinExistence type="inferred from homology"/>
<comment type="similarity">
    <text evidence="2 6">Belongs to the terpene synthase family.</text>
</comment>
<keyword evidence="4 6" id="KW-0460">Magnesium</keyword>
<keyword evidence="3 6" id="KW-0479">Metal-binding</keyword>
<gene>
    <name evidence="7" type="ORF">DFJ43DRAFT_1072428</name>
</gene>
<dbReference type="EC" id="4.2.3.-" evidence="6"/>
<evidence type="ECO:0000256" key="2">
    <source>
        <dbReference type="ARBA" id="ARBA00006333"/>
    </source>
</evidence>
<comment type="caution">
    <text evidence="7">The sequence shown here is derived from an EMBL/GenBank/DDBJ whole genome shotgun (WGS) entry which is preliminary data.</text>
</comment>
<accession>A0AA38N1P1</accession>
<dbReference type="PANTHER" id="PTHR35201">
    <property type="entry name" value="TERPENE SYNTHASE"/>
    <property type="match status" value="1"/>
</dbReference>
<name>A0AA38N1P1_9AGAR</name>
<evidence type="ECO:0000256" key="3">
    <source>
        <dbReference type="ARBA" id="ARBA00022723"/>
    </source>
</evidence>
<dbReference type="SUPFAM" id="SSF48576">
    <property type="entry name" value="Terpenoid synthases"/>
    <property type="match status" value="1"/>
</dbReference>
<protein>
    <recommendedName>
        <fullName evidence="6">Terpene synthase</fullName>
        <ecNumber evidence="6">4.2.3.-</ecNumber>
    </recommendedName>
</protein>
<dbReference type="GO" id="GO:0008299">
    <property type="term" value="P:isoprenoid biosynthetic process"/>
    <property type="evidence" value="ECO:0007669"/>
    <property type="project" value="UniProtKB-ARBA"/>
</dbReference>
<dbReference type="Proteomes" id="UP001176059">
    <property type="component" value="Unassembled WGS sequence"/>
</dbReference>
<organism evidence="7 8">
    <name type="scientific">Lentinula guzmanii</name>
    <dbReference type="NCBI Taxonomy" id="2804957"/>
    <lineage>
        <taxon>Eukaryota</taxon>
        <taxon>Fungi</taxon>
        <taxon>Dikarya</taxon>
        <taxon>Basidiomycota</taxon>
        <taxon>Agaricomycotina</taxon>
        <taxon>Agaricomycetes</taxon>
        <taxon>Agaricomycetidae</taxon>
        <taxon>Agaricales</taxon>
        <taxon>Marasmiineae</taxon>
        <taxon>Omphalotaceae</taxon>
        <taxon>Lentinula</taxon>
    </lineage>
</organism>
<dbReference type="GO" id="GO:0010333">
    <property type="term" value="F:terpene synthase activity"/>
    <property type="evidence" value="ECO:0007669"/>
    <property type="project" value="InterPro"/>
</dbReference>
<evidence type="ECO:0000256" key="5">
    <source>
        <dbReference type="ARBA" id="ARBA00023239"/>
    </source>
</evidence>
<dbReference type="PANTHER" id="PTHR35201:SF4">
    <property type="entry name" value="BETA-PINACENE SYNTHASE-RELATED"/>
    <property type="match status" value="1"/>
</dbReference>
<dbReference type="InterPro" id="IPR008949">
    <property type="entry name" value="Isoprenoid_synthase_dom_sf"/>
</dbReference>
<reference evidence="7" key="2">
    <citation type="journal article" date="2023" name="Proc. Natl. Acad. Sci. U.S.A.">
        <title>A global phylogenomic analysis of the shiitake genus Lentinula.</title>
        <authorList>
            <person name="Sierra-Patev S."/>
            <person name="Min B."/>
            <person name="Naranjo-Ortiz M."/>
            <person name="Looney B."/>
            <person name="Konkel Z."/>
            <person name="Slot J.C."/>
            <person name="Sakamoto Y."/>
            <person name="Steenwyk J.L."/>
            <person name="Rokas A."/>
            <person name="Carro J."/>
            <person name="Camarero S."/>
            <person name="Ferreira P."/>
            <person name="Molpeceres G."/>
            <person name="Ruiz-Duenas F.J."/>
            <person name="Serrano A."/>
            <person name="Henrissat B."/>
            <person name="Drula E."/>
            <person name="Hughes K.W."/>
            <person name="Mata J.L."/>
            <person name="Ishikawa N.K."/>
            <person name="Vargas-Isla R."/>
            <person name="Ushijima S."/>
            <person name="Smith C.A."/>
            <person name="Donoghue J."/>
            <person name="Ahrendt S."/>
            <person name="Andreopoulos W."/>
            <person name="He G."/>
            <person name="LaButti K."/>
            <person name="Lipzen A."/>
            <person name="Ng V."/>
            <person name="Riley R."/>
            <person name="Sandor L."/>
            <person name="Barry K."/>
            <person name="Martinez A.T."/>
            <person name="Xiao Y."/>
            <person name="Gibbons J.G."/>
            <person name="Terashima K."/>
            <person name="Grigoriev I.V."/>
            <person name="Hibbett D."/>
        </authorList>
    </citation>
    <scope>NUCLEOTIDE SEQUENCE</scope>
    <source>
        <strain evidence="7">ET3784</strain>
    </source>
</reference>
<sequence length="407" mass="45778">MPTLASSKGLFLIRLHPSSPHLLEKRVTSLCADTIQSIKALAIHHETCHCPPFDMRTVQYQLPNLDLLLDRHSRPSYKVNPNEPGLEKEFTAFLDKLQNVISPFQRKEIEGAQLPLCAAAYAPDADIQKLRVYLDYFVLLLLVEVMSDVSNAQAGMFDLDFMINLLNACADNQPFDTSKQKDPLVNLTARFARKCFPPLAPSYRDDATQGTISYLQAAAQENYDRTNRAAFTVDSYIAHRRKVVAISPVIAFNRWMARISLSHEILQTPPLQGLLEAAVDLIALSNDLISYKKEKQQGEDIHNLVSVAMADPAIPVKSGDIQAGLDFAGSKIAEAYSRFQQCKLDALAQLASDDLETRSEILCYVDTLLETIDGNIVWQIDPRTVRYHLFETPEEREHWLVSIHVED</sequence>
<evidence type="ECO:0000256" key="6">
    <source>
        <dbReference type="RuleBase" id="RU366034"/>
    </source>
</evidence>